<protein>
    <submittedName>
        <fullName evidence="2">Uncharacterized protein</fullName>
    </submittedName>
</protein>
<proteinExistence type="predicted"/>
<gene>
    <name evidence="2" type="ORF">MNB_SV-13-639</name>
</gene>
<feature type="coiled-coil region" evidence="1">
    <location>
        <begin position="4"/>
        <end position="75"/>
    </location>
</feature>
<name>A0A1W1CCF4_9ZZZZ</name>
<evidence type="ECO:0000256" key="1">
    <source>
        <dbReference type="SAM" id="Coils"/>
    </source>
</evidence>
<accession>A0A1W1CCF4</accession>
<organism evidence="2">
    <name type="scientific">hydrothermal vent metagenome</name>
    <dbReference type="NCBI Taxonomy" id="652676"/>
    <lineage>
        <taxon>unclassified sequences</taxon>
        <taxon>metagenomes</taxon>
        <taxon>ecological metagenomes</taxon>
    </lineage>
</organism>
<evidence type="ECO:0000313" key="2">
    <source>
        <dbReference type="EMBL" id="SFV63427.1"/>
    </source>
</evidence>
<reference evidence="2" key="1">
    <citation type="submission" date="2016-10" db="EMBL/GenBank/DDBJ databases">
        <authorList>
            <person name="de Groot N.N."/>
        </authorList>
    </citation>
    <scope>NUCLEOTIDE SEQUENCE</scope>
</reference>
<sequence>MSALQKLQAKIKQWQKDHKILLEENIQLKQELNRIGTKAENKSKEDDCVKLQAKIDALTLELEEKDEEIEKIIIQVESILE</sequence>
<keyword evidence="1" id="KW-0175">Coiled coil</keyword>
<dbReference type="AlphaFoldDB" id="A0A1W1CCF4"/>
<dbReference type="EMBL" id="FPHM01000080">
    <property type="protein sequence ID" value="SFV63427.1"/>
    <property type="molecule type" value="Genomic_DNA"/>
</dbReference>